<keyword evidence="1" id="KW-0812">Transmembrane</keyword>
<dbReference type="AlphaFoldDB" id="A0A1A9LIN5"/>
<dbReference type="Proteomes" id="UP000077552">
    <property type="component" value="Unassembled WGS sequence"/>
</dbReference>
<name>A0A1A9LIN5_9FLAO</name>
<evidence type="ECO:0000313" key="2">
    <source>
        <dbReference type="EMBL" id="OAD92591.1"/>
    </source>
</evidence>
<feature type="transmembrane region" description="Helical" evidence="1">
    <location>
        <begin position="31"/>
        <end position="49"/>
    </location>
</feature>
<dbReference type="EMBL" id="LXIE01000001">
    <property type="protein sequence ID" value="OAD92591.1"/>
    <property type="molecule type" value="Genomic_DNA"/>
</dbReference>
<feature type="transmembrane region" description="Helical" evidence="1">
    <location>
        <begin position="61"/>
        <end position="81"/>
    </location>
</feature>
<keyword evidence="1" id="KW-0472">Membrane</keyword>
<evidence type="ECO:0000256" key="1">
    <source>
        <dbReference type="SAM" id="Phobius"/>
    </source>
</evidence>
<evidence type="ECO:0000313" key="3">
    <source>
        <dbReference type="Proteomes" id="UP000077552"/>
    </source>
</evidence>
<comment type="caution">
    <text evidence="2">The sequence shown here is derived from an EMBL/GenBank/DDBJ whole genome shotgun (WGS) entry which is preliminary data.</text>
</comment>
<feature type="transmembrane region" description="Helical" evidence="1">
    <location>
        <begin position="7"/>
        <end position="25"/>
    </location>
</feature>
<sequence length="114" mass="13643">MNLSKYILPYIGLCVTFFMGLFPLIRWLLPYVLTISTAIFILFLITDFYKKRLKYKPPSILHFLNEGLFIIIIVWTSYFLLNLYENIIVYIFLCCHIIIKLYKDVTYVSLKKNI</sequence>
<keyword evidence="3" id="KW-1185">Reference proteome</keyword>
<proteinExistence type="predicted"/>
<organism evidence="2 3">
    <name type="scientific">Aequorivita soesokkakensis</name>
    <dbReference type="NCBI Taxonomy" id="1385699"/>
    <lineage>
        <taxon>Bacteria</taxon>
        <taxon>Pseudomonadati</taxon>
        <taxon>Bacteroidota</taxon>
        <taxon>Flavobacteriia</taxon>
        <taxon>Flavobacteriales</taxon>
        <taxon>Flavobacteriaceae</taxon>
        <taxon>Aequorivita</taxon>
    </lineage>
</organism>
<feature type="transmembrane region" description="Helical" evidence="1">
    <location>
        <begin position="87"/>
        <end position="102"/>
    </location>
</feature>
<accession>A0A1A9LIN5</accession>
<protein>
    <submittedName>
        <fullName evidence="2">Uncharacterized protein</fullName>
    </submittedName>
</protein>
<reference evidence="2 3" key="1">
    <citation type="submission" date="2016-05" db="EMBL/GenBank/DDBJ databases">
        <title>Genome sequencing of Vitellibacter soesokkakensis RSSK-12.</title>
        <authorList>
            <person name="Thevarajoo S."/>
            <person name="Selvaratnam C."/>
            <person name="Goh K.M."/>
            <person name="Chan K.-G."/>
            <person name="Chong C.S."/>
        </authorList>
    </citation>
    <scope>NUCLEOTIDE SEQUENCE [LARGE SCALE GENOMIC DNA]</scope>
    <source>
        <strain evidence="2 3">RSSK-12</strain>
    </source>
</reference>
<gene>
    <name evidence="2" type="ORF">A7A78_01400</name>
</gene>
<keyword evidence="1" id="KW-1133">Transmembrane helix</keyword>